<dbReference type="InterPro" id="IPR000792">
    <property type="entry name" value="Tscrpt_reg_LuxR_C"/>
</dbReference>
<dbReference type="Proteomes" id="UP001199642">
    <property type="component" value="Chromosome"/>
</dbReference>
<evidence type="ECO:0000313" key="5">
    <source>
        <dbReference type="EMBL" id="UGS25822.1"/>
    </source>
</evidence>
<reference evidence="5 6" key="1">
    <citation type="submission" date="2023-01" db="EMBL/GenBank/DDBJ databases">
        <title>Characterization of estradiol degrading bacteria Microbacterium sp. MZT7 and reveal degrading genes through genome analysis.</title>
        <authorList>
            <person name="Hao P."/>
            <person name="Gao Y."/>
        </authorList>
    </citation>
    <scope>NUCLEOTIDE SEQUENCE [LARGE SCALE GENOMIC DNA]</scope>
    <source>
        <strain evidence="5 6">MZT7</strain>
    </source>
</reference>
<dbReference type="InterPro" id="IPR036388">
    <property type="entry name" value="WH-like_DNA-bd_sf"/>
</dbReference>
<dbReference type="InterPro" id="IPR016032">
    <property type="entry name" value="Sig_transdc_resp-reg_C-effctor"/>
</dbReference>
<dbReference type="PROSITE" id="PS50043">
    <property type="entry name" value="HTH_LUXR_2"/>
    <property type="match status" value="1"/>
</dbReference>
<dbReference type="PANTHER" id="PTHR44688">
    <property type="entry name" value="DNA-BINDING TRANSCRIPTIONAL ACTIVATOR DEVR_DOSR"/>
    <property type="match status" value="1"/>
</dbReference>
<evidence type="ECO:0000313" key="6">
    <source>
        <dbReference type="Proteomes" id="UP001199642"/>
    </source>
</evidence>
<dbReference type="EMBL" id="CP082781">
    <property type="protein sequence ID" value="UGS25822.1"/>
    <property type="molecule type" value="Genomic_DNA"/>
</dbReference>
<dbReference type="PANTHER" id="PTHR44688:SF16">
    <property type="entry name" value="DNA-BINDING TRANSCRIPTIONAL ACTIVATOR DEVR_DOSR"/>
    <property type="match status" value="1"/>
</dbReference>
<feature type="domain" description="HTH luxR-type" evidence="4">
    <location>
        <begin position="451"/>
        <end position="516"/>
    </location>
</feature>
<keyword evidence="3" id="KW-0804">Transcription</keyword>
<organism evidence="5 6">
    <name type="scientific">Microbacterium resistens</name>
    <dbReference type="NCBI Taxonomy" id="156977"/>
    <lineage>
        <taxon>Bacteria</taxon>
        <taxon>Bacillati</taxon>
        <taxon>Actinomycetota</taxon>
        <taxon>Actinomycetes</taxon>
        <taxon>Micrococcales</taxon>
        <taxon>Microbacteriaceae</taxon>
        <taxon>Microbacterium</taxon>
    </lineage>
</organism>
<dbReference type="Pfam" id="PF00196">
    <property type="entry name" value="GerE"/>
    <property type="match status" value="1"/>
</dbReference>
<evidence type="ECO:0000256" key="3">
    <source>
        <dbReference type="ARBA" id="ARBA00023163"/>
    </source>
</evidence>
<evidence type="ECO:0000259" key="4">
    <source>
        <dbReference type="PROSITE" id="PS50043"/>
    </source>
</evidence>
<dbReference type="PRINTS" id="PR00038">
    <property type="entry name" value="HTHLUXR"/>
</dbReference>
<dbReference type="CDD" id="cd06170">
    <property type="entry name" value="LuxR_C_like"/>
    <property type="match status" value="1"/>
</dbReference>
<protein>
    <submittedName>
        <fullName evidence="5">LuxR C-terminal-related transcriptional regulator</fullName>
    </submittedName>
</protein>
<dbReference type="Gene3D" id="1.10.10.10">
    <property type="entry name" value="Winged helix-like DNA-binding domain superfamily/Winged helix DNA-binding domain"/>
    <property type="match status" value="1"/>
</dbReference>
<evidence type="ECO:0000256" key="1">
    <source>
        <dbReference type="ARBA" id="ARBA00023015"/>
    </source>
</evidence>
<sequence>MTIRDAVARGELGEALRAVVDADDLDLAVDILRIGWFDLLKDDGRQRSRDTLERLSASQLMGHPLLAMALGILINADSLRRTKAAYYFGLAAAGVRTRSPRTSPAQRALVLASESAALRLMGQGSASVASARAALRALDAIHDERRNLIGYLPRVYSQLGTSLYYGGHETEALHVFARGYAESGTAERSSFGNLSMAAGIHALQGNLTDATEAVMIARGDPWSDEQRRMYTGTFYRIAEAVLALERFDVATARAHLDAMEHDRRSIEHWTVIAHVQSLVAVVERDPAAGLAELEEYAALRGAEAQTRAARLRLASSRGLLHLALGNFEAAERVLRSDTGRRPQDYVDRARLLLATSRTGEALRELRTIAGRSQSIRTALEALSIEAAVGLRAGMDRRTETVLRQLAATMRRTGQRLALRLLPPADAAAVVESLRTTGAADVVDEGSPSLLAEPDLPELTDRELAVLEVLSRTSATSDIAAELFVSVNTVKTHRKSVYRKLGARTREEALAVAFHRHLISTHRR</sequence>
<accession>A0ABY3RTN0</accession>
<keyword evidence="2" id="KW-0238">DNA-binding</keyword>
<name>A0ABY3RTN0_9MICO</name>
<dbReference type="SUPFAM" id="SSF46894">
    <property type="entry name" value="C-terminal effector domain of the bipartite response regulators"/>
    <property type="match status" value="1"/>
</dbReference>
<proteinExistence type="predicted"/>
<evidence type="ECO:0000256" key="2">
    <source>
        <dbReference type="ARBA" id="ARBA00023125"/>
    </source>
</evidence>
<keyword evidence="6" id="KW-1185">Reference proteome</keyword>
<keyword evidence="1" id="KW-0805">Transcription regulation</keyword>
<dbReference type="SMART" id="SM00421">
    <property type="entry name" value="HTH_LUXR"/>
    <property type="match status" value="1"/>
</dbReference>
<gene>
    <name evidence="5" type="ORF">K8F61_14345</name>
</gene>
<dbReference type="RefSeq" id="WP_231819593.1">
    <property type="nucleotide sequence ID" value="NZ_CP082781.1"/>
</dbReference>